<proteinExistence type="predicted"/>
<keyword evidence="3" id="KW-1185">Reference proteome</keyword>
<gene>
    <name evidence="2" type="ORF">EJ08DRAFT_96851</name>
</gene>
<organism evidence="2 3">
    <name type="scientific">Tothia fuscella</name>
    <dbReference type="NCBI Taxonomy" id="1048955"/>
    <lineage>
        <taxon>Eukaryota</taxon>
        <taxon>Fungi</taxon>
        <taxon>Dikarya</taxon>
        <taxon>Ascomycota</taxon>
        <taxon>Pezizomycotina</taxon>
        <taxon>Dothideomycetes</taxon>
        <taxon>Pleosporomycetidae</taxon>
        <taxon>Venturiales</taxon>
        <taxon>Cylindrosympodiaceae</taxon>
        <taxon>Tothia</taxon>
    </lineage>
</organism>
<dbReference type="OrthoDB" id="2019666at2759"/>
<evidence type="ECO:0000313" key="3">
    <source>
        <dbReference type="Proteomes" id="UP000800235"/>
    </source>
</evidence>
<evidence type="ECO:0000259" key="1">
    <source>
        <dbReference type="Pfam" id="PF00583"/>
    </source>
</evidence>
<accession>A0A9P4NVV2</accession>
<reference evidence="2" key="1">
    <citation type="journal article" date="2020" name="Stud. Mycol.">
        <title>101 Dothideomycetes genomes: a test case for predicting lifestyles and emergence of pathogens.</title>
        <authorList>
            <person name="Haridas S."/>
            <person name="Albert R."/>
            <person name="Binder M."/>
            <person name="Bloem J."/>
            <person name="Labutti K."/>
            <person name="Salamov A."/>
            <person name="Andreopoulos B."/>
            <person name="Baker S."/>
            <person name="Barry K."/>
            <person name="Bills G."/>
            <person name="Bluhm B."/>
            <person name="Cannon C."/>
            <person name="Castanera R."/>
            <person name="Culley D."/>
            <person name="Daum C."/>
            <person name="Ezra D."/>
            <person name="Gonzalez J."/>
            <person name="Henrissat B."/>
            <person name="Kuo A."/>
            <person name="Liang C."/>
            <person name="Lipzen A."/>
            <person name="Lutzoni F."/>
            <person name="Magnuson J."/>
            <person name="Mondo S."/>
            <person name="Nolan M."/>
            <person name="Ohm R."/>
            <person name="Pangilinan J."/>
            <person name="Park H.-J."/>
            <person name="Ramirez L."/>
            <person name="Alfaro M."/>
            <person name="Sun H."/>
            <person name="Tritt A."/>
            <person name="Yoshinaga Y."/>
            <person name="Zwiers L.-H."/>
            <person name="Turgeon B."/>
            <person name="Goodwin S."/>
            <person name="Spatafora J."/>
            <person name="Crous P."/>
            <person name="Grigoriev I."/>
        </authorList>
    </citation>
    <scope>NUCLEOTIDE SEQUENCE</scope>
    <source>
        <strain evidence="2">CBS 130266</strain>
    </source>
</reference>
<dbReference type="EMBL" id="MU007022">
    <property type="protein sequence ID" value="KAF2433255.1"/>
    <property type="molecule type" value="Genomic_DNA"/>
</dbReference>
<dbReference type="InterPro" id="IPR000182">
    <property type="entry name" value="GNAT_dom"/>
</dbReference>
<feature type="domain" description="N-acetyltransferase" evidence="1">
    <location>
        <begin position="90"/>
        <end position="149"/>
    </location>
</feature>
<comment type="caution">
    <text evidence="2">The sequence shown here is derived from an EMBL/GenBank/DDBJ whole genome shotgun (WGS) entry which is preliminary data.</text>
</comment>
<protein>
    <recommendedName>
        <fullName evidence="1">N-acetyltransferase domain-containing protein</fullName>
    </recommendedName>
</protein>
<evidence type="ECO:0000313" key="2">
    <source>
        <dbReference type="EMBL" id="KAF2433255.1"/>
    </source>
</evidence>
<dbReference type="AlphaFoldDB" id="A0A9P4NVV2"/>
<dbReference type="CDD" id="cd04301">
    <property type="entry name" value="NAT_SF"/>
    <property type="match status" value="1"/>
</dbReference>
<dbReference type="Proteomes" id="UP000800235">
    <property type="component" value="Unassembled WGS sequence"/>
</dbReference>
<dbReference type="Gene3D" id="3.40.630.30">
    <property type="match status" value="1"/>
</dbReference>
<dbReference type="GO" id="GO:0016747">
    <property type="term" value="F:acyltransferase activity, transferring groups other than amino-acyl groups"/>
    <property type="evidence" value="ECO:0007669"/>
    <property type="project" value="InterPro"/>
</dbReference>
<name>A0A9P4NVV2_9PEZI</name>
<dbReference type="Pfam" id="PF00583">
    <property type="entry name" value="Acetyltransf_1"/>
    <property type="match status" value="1"/>
</dbReference>
<dbReference type="InterPro" id="IPR016181">
    <property type="entry name" value="Acyl_CoA_acyltransferase"/>
</dbReference>
<dbReference type="SUPFAM" id="SSF55729">
    <property type="entry name" value="Acyl-CoA N-acyltransferases (Nat)"/>
    <property type="match status" value="1"/>
</dbReference>
<sequence length="275" mass="30946">MSNSTVHRHHILHRSHIKKGHIHHGSSPIEKNPILQIFKGNEITPQIVSDASTLFSNHYGIWGSKGPKPGSRIRMNSARLREQILPKNLEGNCTCVRILIQEEVVGHAFACSWKTGDEGNTVCWIAQLVVHSEFRGQRLSLRLLEALKEPRFTCYGILSSHPYACLAAIRSFAGCDMANYDPGDTAQYKRTILESSPIPYIRDAEFNNDTIQKGNDSIKEETCSAFTRFYVDHGEPQEALRSVQGRGVIWKLGTLKEGHEHLVIVPQPFVREPSK</sequence>